<dbReference type="PANTHER" id="PTHR36766">
    <property type="entry name" value="PLANT BROAD-SPECTRUM MILDEW RESISTANCE PROTEIN RPW8"/>
    <property type="match status" value="1"/>
</dbReference>
<dbReference type="GO" id="GO:0009626">
    <property type="term" value="P:plant-type hypersensitive response"/>
    <property type="evidence" value="ECO:0007669"/>
    <property type="project" value="UniProtKB-ARBA"/>
</dbReference>
<feature type="domain" description="Disease resistance protein winged helix" evidence="10">
    <location>
        <begin position="1473"/>
        <end position="1539"/>
    </location>
</feature>
<dbReference type="SMART" id="SM00369">
    <property type="entry name" value="LRR_TYP"/>
    <property type="match status" value="15"/>
</dbReference>
<feature type="domain" description="Disease resistance N-terminal" evidence="9">
    <location>
        <begin position="3110"/>
        <end position="3177"/>
    </location>
</feature>
<protein>
    <submittedName>
        <fullName evidence="12">(wild Malaysian banana) hypothetical protein</fullName>
    </submittedName>
</protein>
<dbReference type="Pfam" id="PF23559">
    <property type="entry name" value="WHD_DRP"/>
    <property type="match status" value="5"/>
</dbReference>
<evidence type="ECO:0000256" key="5">
    <source>
        <dbReference type="ARBA" id="ARBA00022821"/>
    </source>
</evidence>
<dbReference type="Gene3D" id="3.40.50.300">
    <property type="entry name" value="P-loop containing nucleotide triphosphate hydrolases"/>
    <property type="match status" value="4"/>
</dbReference>
<dbReference type="PRINTS" id="PR00364">
    <property type="entry name" value="DISEASERSIST"/>
</dbReference>
<evidence type="ECO:0000259" key="9">
    <source>
        <dbReference type="Pfam" id="PF18052"/>
    </source>
</evidence>
<dbReference type="EMBL" id="HG996476">
    <property type="protein sequence ID" value="CAG1852898.1"/>
    <property type="molecule type" value="Genomic_DNA"/>
</dbReference>
<evidence type="ECO:0000313" key="12">
    <source>
        <dbReference type="EMBL" id="CAG1852898.1"/>
    </source>
</evidence>
<dbReference type="InterPro" id="IPR058922">
    <property type="entry name" value="WHD_DRP"/>
</dbReference>
<dbReference type="CDD" id="cd14798">
    <property type="entry name" value="RX-CC_like"/>
    <property type="match status" value="3"/>
</dbReference>
<feature type="domain" description="Disease resistance protein winged helix" evidence="10">
    <location>
        <begin position="4275"/>
        <end position="4334"/>
    </location>
</feature>
<reference evidence="12" key="1">
    <citation type="submission" date="2021-03" db="EMBL/GenBank/DDBJ databases">
        <authorList>
            <consortium name="Genoscope - CEA"/>
            <person name="William W."/>
        </authorList>
    </citation>
    <scope>NUCLEOTIDE SEQUENCE</scope>
    <source>
        <strain evidence="12">Doubled-haploid Pahang</strain>
    </source>
</reference>
<evidence type="ECO:0000259" key="8">
    <source>
        <dbReference type="Pfam" id="PF00931"/>
    </source>
</evidence>
<evidence type="ECO:0000256" key="2">
    <source>
        <dbReference type="ARBA" id="ARBA00022614"/>
    </source>
</evidence>
<dbReference type="InterPro" id="IPR042197">
    <property type="entry name" value="Apaf_helical"/>
</dbReference>
<keyword evidence="3" id="KW-0677">Repeat</keyword>
<gene>
    <name evidence="12" type="ORF">GSMUA_311240.1</name>
</gene>
<feature type="domain" description="NB-ARC" evidence="8">
    <location>
        <begin position="177"/>
        <end position="354"/>
    </location>
</feature>
<feature type="domain" description="NB-ARC" evidence="8">
    <location>
        <begin position="2242"/>
        <end position="2414"/>
    </location>
</feature>
<evidence type="ECO:0000256" key="1">
    <source>
        <dbReference type="ARBA" id="ARBA00008894"/>
    </source>
</evidence>
<feature type="domain" description="Disease resistance protein winged helix" evidence="10">
    <location>
        <begin position="440"/>
        <end position="507"/>
    </location>
</feature>
<sequence>MAMVLDSFVSRYIEEVTGFVEGEICKVLGVKKEIKTLQEKLEMIKCYLESAERKSRGDPGIEAWVRKLKAIMYDADDIIDLCMMEGGKLLEARGSASASGVSFAFSFVSSCFRCTKHRHEIAGEIEAINGRLKQIAEDTSILSHLQSSGSHQPQPEKPTVPETPLEVEEDIVGGQIEADADTLINAMLEDTKQKCRIFGIVGMGGIGKSTLARKILNDERIRVNYPIQIWLYISKNYSETKLLGELIRCASNKSEGGEAKQESFEGQSKSELEIKLASLLTKNLFLVLDDVWSTNLWNDFLRKPLSKAVGCTILVTTRKETVLKGMRPSYTHPVEKMDVNSGWMLLRNLVFGAEEEDDERRLKEVGMKIVRKCDGLPLAIKAIAGVLVCNDRSIGKWEEVLGSDAWNMNQIDDEVPGALNLSYVDLPSHLKQCFLYCSLHPQKSDMYYKEIIRFWVAEGLIAQQGNRLLEDIAEEYYHELICRNLLQVDAGTLGKKNFSMHDHLRSLSACLMKDEGKLIRHGQRLDFRANEKIRRLSVSKMGNKLVLPDKIMKDKCLRTLILIDSPRTKIIEDNVLRMLPHLRVLDLSYTSIKTLPGCIGELLQLRYIDLDGTNIYEIPESIGRLANLQTLNLCNCEYLHRLPKAITMLHSLRCLDIENVPLTHVPKGIGKLMDLNHLEGFVVGHNDPTNKLHEEGCDLEELQALSKLRCLGLYRLERAVTGVSVLVDKTLLKELTLCWMPSEEDDDAEEDDAVEKVCDELSPPSSLEDLVFQRFPGRQFPGWLMSTSLDKSFPNLAYLRIWYLKSCTELPPLGMLPLLKHLDVTGGEAIKTIGPGFLGRKLPGASAFPKLEYLEFYEMPNWEEWSLWGMEENGQGPHLKLFPNLKICKIIDCPKLRALPEGLSHATKLKELYLESTQDLREITNIRVNYKLEVEDCPNLEYVENLDRLQQLVLICPRQMKQLPQWLSTLIQQRQSIPSAQWSFRKLELQCNIVLLKSCLEGNENWHIIQQIPDVIIQTYSRKKYIRYSKHPRMYDANVRENEYSLYEFVSIGEICKVLGVKKEIKTLQEKLETIKCYLESAERKSRGDRGIEDWVMRLKAIMYDADDIIDLCMMEGGKLLEARGSASASGVSFLFSFVSSCFRCTKYRHEIAGEIEAINGRLKQIAEDTSILSNLQSSGSHQPQPEKPTVLETSPLEVEEDIVGGQIEVDDDTLINAMLEDTKQKCRIFGIVGMGGIGKSTLARKIYNDERIRVNYPIQIWLYISKNYSETKLLGELIRCAANKSEGREAKSESFEGQSRSELEPKLASLLTKNLFVVLDDVWSQKLWNDFLRKPLSKVVGSSTILVTTRNETVLNGMRASYIHSVEKMDDNSGWMLLRNLVFRAGEEDDERMLEEVGMEIVRKCDGLPLAIKAIAGLLVSNDKSIGKWKEVLESDAWNMNQIDDEVPAALNLSYVDLPSHLKQCFLYCSLHPQKSDVYYKEIIRLWVAEGLIAERGNRLLEDIGEEYYHELVCRNLLQVYPGTLGRKHFFMHDHLRSLGAYLMKDEGKLIRHGQRLNLKANAKIRRLSVSKMGNKLVLPDQIMEEKCLRTLILVYSPRTKIIEDNVLRKLSHLRVLVLSGTSIKRIPDCIGDLLQLRYLDLHETNIYEIPESIGRLANLQTLNLWNCQYLHRLPKSITMLHSLRCLDIENVPLTHVPKGIGKLMDLNHLEGFVVGHNDPTNKLHEKGCDLKELQALSKLRCLTIYRLERTLTGVSVLMDKSFLKELTLCWMPPKEDDDDLEDAAVEKVCDELSPPSSLEDLIFQRFPGRQFPGWLMSTSLDKSFPNLAYLRIWYLKSCTELPPLGMLPLLKHLDITGGEAIKTIGPEFLGRNLPGASAFPKLEYLEFYGMPNWEEWSVWGMEENGQGPHLKLFPNLKTCKIIDCPKLRALPEGLSHATNLKELYLERTHDLREITNLRLNYKLEVEDCPNLEYVENLDRLQQLVLICPRQMKQLPQWLSTLIQQRQSIPSAQWSFRKLELQCNIVLLKSCLEGNENWHIIQQIPDVIIQTYSRKKYIRYSKHPPMYDAKVRENEYSLYEFVSIGEICKVLGVKKEIKTLQEKLEMIKCYLESAERKSSGDPGIEAWVRKLKDIMYDADDIIDLCMMDGGKLLEAGGSASASGVSFAFSFVSSCFLCTKHRHEIAGQIEAINDRLKRIAADNSILGNLQPASQQLHPKKPPPPRETSPLEVEEDIVGEQIEEAADDLINRMLENTEQKCRVFGIVGMGGIGKTTLASKIYNDGRIKANFPIQMWLYISKDYTEIKLLRELIRCAGDETKAESFEGESRAELEPKLASLLTKNLFLVLDDVWSPNVWTDFLRKPLSKGAGSSTILVTTRIETVLSGMKASYMHQAEKMDDNSGWLLLGKTVFEAGEEDDMRRLEEVGRKIVRKCDGLPLAIKAIAGVLISKDRSTAEWEQVLENDAWSRNRQIDEEVPRALHLSYEDLPSHLKQCFLYCSFFTWKVFHYNDIIRFWVAEGLIVEAEGRLMEDVAEEYYWELVSRNLLQVDPSYINRIMFCMHDHLRALATYLMKDEGFSITVGQRLDIKANAKIRRLLIFNMGIKLVLSDHIIEKKCLRTLVIRDSHSTITIEDNVLEGLPNLRVLDLCNTSVERIPNCIGDLLHLRYLDLDITNIHEIPESIGCLVNLQTLNISGCKYLYKLPMTITRLYNLRSLVVEDTPLTHVPKGIGKLININILQGFVIGHDNPTNEVDETGCGLEELQPLSKLRYLSIYRLERAVTAASALAEKRSLRELILSWMPPEDGEDGDATDSAEKICNELSPPSSLRTLIIVRFPGRQFPNWMMSSSLGESLPNLQYLYLSVFPSCAELPPLGMLPLLKSLKIIGAKAVMAIGPEFLGHSFPGTCAFPKLEYLEINDMPNWEEWSLCGVEEGGHRTHLKLFPNLKECCLVDCPKLRALPEGLSHATNLKELHIWGAHNLREVTKLRLSYKLSVEDCPNLECVDNLDKLQHLVLICPEHMDQLPPWLSRLIDQQRPNSAQWSFRKLEVYCNIVLLRSCLNGNEHWNIIQRIPDVKFQTFSEEYMRYIKDPYKYDTNMGEEEERESDKPKEEICKVLGVKKEIKSLTENLVKIRCLIQDAERKRRGSAVIDKWVRMLKDLMYDADDIIDLCTIEGGKLLEAPPASASAVSSPLSFVSSSFNFVSSCFRCIKYRHEIAGQIEAINDRLKRIAAENSILRNLQPASQQLHPKKPPPPRETSPLEVEEDIVGAQIEEAADDLINLMLENTEQKCRVFGIVGMGGIGKTTLASKIYNDERIKANIPILVWLYISKDYSEIKLLRVLIRCAGDETKAESFEGESRAELEPKLASLLTENLFLVLDDVWNPNVWTDFLRKPLSKGAGSSTILVTTRIETVLSGMKASYMHRAEKMDDNSGWRLLGKTVFEAGEEDDMRRLEEVGRKIVRKCDGLPLAIKAIAGVLISKDRSTAEWEQVLENDAWSPNRQIDEEVPRALHLSYEDLPSHLKQCFLYCSFFICELFHYKDIIRFWVAEGLIVEAGGRLMEDIAEEYYWELVSRNLLQLDPSFVDRSVFCMHDHDHLRALATYLMKEEGLSITVGQRLDIKANAKIRRLLISNMGIKLVLSDHILEEKCLRTLVIRDSLPTITIEDNVLEGLPNLRVLDLCDTSIERIPNCIGDLLHLRYLDLDRTKIHEIPESIGRLVNLQTLNISGCKHLHRLPMTITRLYNLRSFVIKDTPLTHVPKGIEKLININRLEGFVIGHDNSTNEVDEVGCGLEELQHLSKLRYLSIYRLERAVTAASALAEKRSLRELILSWMPPVDGEDGDATDSAEKICNELSPPSSLRTLIIVRFPGRQFPNWMMSSSLGESLPNLQYLYLSVLPSCAELPPLGMLPLLKSLKIIGAKAVMAIGPEFLGHSFPGTCAFPKLEYLEINDMPNWEEWSLCGVEEGGHRTHLKLFPNLKECCLVDCPKLRALPEGLSHATNLKELHIWGAHNLREVTKLRLSYNLSVEDCPNLEYVENLDRLQQLVLICPRQMKQLPQWLSTLIQQRQSIPSTQWSFRKLELQCNKVLLKSCLKGNGNWHNIQQIPDVIIQTYSRKNPNVWTDFLRKPLSKGAGSSTILVTTRNETVLRGMKASYMHQAEKMDDNSGWMLLGKTVFAAGEEDDMRRLEEVGRKIVRKCDGLPLAIKAIAGVLISKDRSTAEWEQVLENDAWSRNQQIDEEVPRALHLSYEDLPSHLKQCFLYCSFFMCEFYHYKDIIRFWVAEGLIVEAGGRLMEDVAEEYYWELIWRNLLQVDPSFVNRNVFCMHDHLRALATHLMKEEGLSITVGQRLNIKANAKIRRLSISNMGIKLVLSDHIIKEKCLRTLVVRDSLPTTIIDDNVLEGLPNLRVLDLCDTSIERIPNCIGDLLHLRYLDLDRTKIHEIPESIGRLVNLQILNISGCKRLHRLPMTITRLYNLRSLVIDDTPLTHVPKGIGKLININRLEGFVIGHDNPTNEVDETGCGLEELQHLSKLRYLSIYRLERAVTAASALAEKRSLRELILSWMPPVDGEDGDATDSAEKICNELSPPSSLRTLVIVRFPGRQFPNWMMSSSLGESLPNLQYLHLSVFPSCAELPPLGMLPLLKSLKIEGAKAVKTIGPEFLGHSFPGTCAFPKLEHLNISDMPNWEEWSLCGVEEGGHRTHLKLFPNLTKCCLLGCPKLRALPEGLSQATNLKELHIWGAHNLREVTKLRLSYNLSVDDCPNLECVDNLDELQHLVLICPEHMDQLPQWLSRLIDQQRPNSAQWSFRKLEVYCNIVLLRSCLEGNEHWNIIQQIPDVLIQTYFKEVYMRYIKDPYMYETYVPPE</sequence>
<feature type="domain" description="Disease resistance N-terminal" evidence="9">
    <location>
        <begin position="2086"/>
        <end position="2151"/>
    </location>
</feature>
<feature type="domain" description="Disease resistance R13L4/SHOC-2-like LRR" evidence="11">
    <location>
        <begin position="1596"/>
        <end position="1890"/>
    </location>
</feature>
<dbReference type="Gene3D" id="1.20.5.4130">
    <property type="match status" value="4"/>
</dbReference>
<dbReference type="Gene3D" id="1.10.8.430">
    <property type="entry name" value="Helical domain of apoptotic protease-activating factors"/>
    <property type="match status" value="5"/>
</dbReference>
<dbReference type="Gene3D" id="3.80.10.10">
    <property type="entry name" value="Ribonuclease Inhibitor"/>
    <property type="match status" value="8"/>
</dbReference>
<dbReference type="GO" id="GO:0002758">
    <property type="term" value="P:innate immune response-activating signaling pathway"/>
    <property type="evidence" value="ECO:0007669"/>
    <property type="project" value="UniProtKB-ARBA"/>
</dbReference>
<dbReference type="SUPFAM" id="SSF52540">
    <property type="entry name" value="P-loop containing nucleoside triphosphate hydrolases"/>
    <property type="match status" value="5"/>
</dbReference>
<dbReference type="InterPro" id="IPR038005">
    <property type="entry name" value="RX-like_CC"/>
</dbReference>
<evidence type="ECO:0000259" key="10">
    <source>
        <dbReference type="Pfam" id="PF23559"/>
    </source>
</evidence>
<keyword evidence="5" id="KW-0611">Plant defense</keyword>
<comment type="similarity">
    <text evidence="1">Belongs to the disease resistance NB-LRR family.</text>
</comment>
<keyword evidence="2" id="KW-0433">Leucine-rich repeat</keyword>
<feature type="domain" description="Disease resistance R13L4/SHOC-2-like LRR" evidence="11">
    <location>
        <begin position="574"/>
        <end position="857"/>
    </location>
</feature>
<dbReference type="Pfam" id="PF23598">
    <property type="entry name" value="LRR_14"/>
    <property type="match status" value="5"/>
</dbReference>
<keyword evidence="6" id="KW-0067">ATP-binding</keyword>
<organism evidence="12">
    <name type="scientific">Musa acuminata subsp. malaccensis</name>
    <name type="common">Wild banana</name>
    <name type="synonym">Musa malaccensis</name>
    <dbReference type="NCBI Taxonomy" id="214687"/>
    <lineage>
        <taxon>Eukaryota</taxon>
        <taxon>Viridiplantae</taxon>
        <taxon>Streptophyta</taxon>
        <taxon>Embryophyta</taxon>
        <taxon>Tracheophyta</taxon>
        <taxon>Spermatophyta</taxon>
        <taxon>Magnoliopsida</taxon>
        <taxon>Liliopsida</taxon>
        <taxon>Zingiberales</taxon>
        <taxon>Musaceae</taxon>
        <taxon>Musa</taxon>
    </lineage>
</organism>
<dbReference type="GO" id="GO:0005524">
    <property type="term" value="F:ATP binding"/>
    <property type="evidence" value="ECO:0007669"/>
    <property type="project" value="UniProtKB-KW"/>
</dbReference>
<feature type="region of interest" description="Disordered" evidence="7">
    <location>
        <begin position="1176"/>
        <end position="1195"/>
    </location>
</feature>
<dbReference type="InterPro" id="IPR041118">
    <property type="entry name" value="Rx_N"/>
</dbReference>
<keyword evidence="4" id="KW-0547">Nucleotide-binding</keyword>
<evidence type="ECO:0000256" key="4">
    <source>
        <dbReference type="ARBA" id="ARBA00022741"/>
    </source>
</evidence>
<feature type="region of interest" description="Disordered" evidence="7">
    <location>
        <begin position="2210"/>
        <end position="2229"/>
    </location>
</feature>
<feature type="domain" description="Disease resistance R13L4/SHOC-2-like LRR" evidence="11">
    <location>
        <begin position="3670"/>
        <end position="3951"/>
    </location>
</feature>
<feature type="domain" description="Disease resistance R13L4/SHOC-2-like LRR" evidence="11">
    <location>
        <begin position="4402"/>
        <end position="4683"/>
    </location>
</feature>
<dbReference type="InterPro" id="IPR055414">
    <property type="entry name" value="LRR_R13L4/SHOC2-like"/>
</dbReference>
<dbReference type="InterPro" id="IPR002182">
    <property type="entry name" value="NB-ARC"/>
</dbReference>
<dbReference type="Gene3D" id="1.10.10.10">
    <property type="entry name" value="Winged helix-like DNA-binding domain superfamily/Winged helix DNA-binding domain"/>
    <property type="match status" value="5"/>
</dbReference>
<dbReference type="SUPFAM" id="SSF52058">
    <property type="entry name" value="L domain-like"/>
    <property type="match status" value="5"/>
</dbReference>
<feature type="domain" description="Disease resistance N-terminal" evidence="9">
    <location>
        <begin position="1053"/>
        <end position="1119"/>
    </location>
</feature>
<dbReference type="Pfam" id="PF18052">
    <property type="entry name" value="Rx_N"/>
    <property type="match status" value="4"/>
</dbReference>
<dbReference type="InterPro" id="IPR032675">
    <property type="entry name" value="LRR_dom_sf"/>
</dbReference>
<feature type="domain" description="Disease resistance protein winged helix" evidence="10">
    <location>
        <begin position="3538"/>
        <end position="3595"/>
    </location>
</feature>
<feature type="compositionally biased region" description="Polar residues" evidence="7">
    <location>
        <begin position="144"/>
        <end position="153"/>
    </location>
</feature>
<dbReference type="InterPro" id="IPR003591">
    <property type="entry name" value="Leu-rich_rpt_typical-subtyp"/>
</dbReference>
<evidence type="ECO:0000256" key="7">
    <source>
        <dbReference type="SAM" id="MobiDB-lite"/>
    </source>
</evidence>
<dbReference type="FunFam" id="1.10.10.10:FF:000322">
    <property type="entry name" value="Probable disease resistance protein At1g63360"/>
    <property type="match status" value="3"/>
</dbReference>
<evidence type="ECO:0000259" key="11">
    <source>
        <dbReference type="Pfam" id="PF23598"/>
    </source>
</evidence>
<dbReference type="InterPro" id="IPR027417">
    <property type="entry name" value="P-loop_NTPase"/>
</dbReference>
<feature type="domain" description="NB-ARC" evidence="8">
    <location>
        <begin position="3273"/>
        <end position="3445"/>
    </location>
</feature>
<dbReference type="Pfam" id="PF00931">
    <property type="entry name" value="NB-ARC"/>
    <property type="match status" value="4"/>
</dbReference>
<proteinExistence type="inferred from homology"/>
<dbReference type="PANTHER" id="PTHR36766:SF70">
    <property type="entry name" value="DISEASE RESISTANCE PROTEIN RGA4"/>
    <property type="match status" value="1"/>
</dbReference>
<dbReference type="GO" id="GO:0043531">
    <property type="term" value="F:ADP binding"/>
    <property type="evidence" value="ECO:0007669"/>
    <property type="project" value="InterPro"/>
</dbReference>
<feature type="domain" description="Disease resistance N-terminal" evidence="9">
    <location>
        <begin position="8"/>
        <end position="88"/>
    </location>
</feature>
<feature type="domain" description="NB-ARC" evidence="8">
    <location>
        <begin position="1213"/>
        <end position="1386"/>
    </location>
</feature>
<dbReference type="GO" id="GO:0042742">
    <property type="term" value="P:defense response to bacterium"/>
    <property type="evidence" value="ECO:0007669"/>
    <property type="project" value="UniProtKB-ARBA"/>
</dbReference>
<feature type="region of interest" description="Disordered" evidence="7">
    <location>
        <begin position="144"/>
        <end position="163"/>
    </location>
</feature>
<feature type="domain" description="Disease resistance protein winged helix" evidence="10">
    <location>
        <begin position="2507"/>
        <end position="2569"/>
    </location>
</feature>
<dbReference type="InterPro" id="IPR036388">
    <property type="entry name" value="WH-like_DNA-bd_sf"/>
</dbReference>
<evidence type="ECO:0000256" key="6">
    <source>
        <dbReference type="ARBA" id="ARBA00022840"/>
    </source>
</evidence>
<accession>A0A8D7FGE9</accession>
<evidence type="ECO:0000256" key="3">
    <source>
        <dbReference type="ARBA" id="ARBA00022737"/>
    </source>
</evidence>
<feature type="domain" description="Disease resistance R13L4/SHOC-2-like LRR" evidence="11">
    <location>
        <begin position="2636"/>
        <end position="2918"/>
    </location>
</feature>
<name>A0A8D7FGE9_MUSAM</name>